<dbReference type="AlphaFoldDB" id="A0A199UDG6"/>
<dbReference type="EMBL" id="LSRQ01008448">
    <property type="protein sequence ID" value="OAY62595.1"/>
    <property type="molecule type" value="Genomic_DNA"/>
</dbReference>
<protein>
    <submittedName>
        <fullName evidence="2">Uncharacterized protein</fullName>
    </submittedName>
</protein>
<evidence type="ECO:0000313" key="2">
    <source>
        <dbReference type="EMBL" id="OAY62595.1"/>
    </source>
</evidence>
<feature type="compositionally biased region" description="Low complexity" evidence="1">
    <location>
        <begin position="112"/>
        <end position="130"/>
    </location>
</feature>
<comment type="caution">
    <text evidence="2">The sequence shown here is derived from an EMBL/GenBank/DDBJ whole genome shotgun (WGS) entry which is preliminary data.</text>
</comment>
<proteinExistence type="predicted"/>
<sequence length="146" mass="16293">MVAAAAIMPPFSKPAPSKWDDAQKWIASPNLNRVGKAWRNAEEWIIPGTKVVVEVTEELGTKRIDHNQAKVSCCVPDPYPEWRIFTLAAMIRLHPFKCYSIVIPVNVRSTFPTGTPLRSTTPTRSPNSSGHQLREDTTYFRGSCPG</sequence>
<dbReference type="Proteomes" id="UP000092600">
    <property type="component" value="Unassembled WGS sequence"/>
</dbReference>
<name>A0A199UDG6_ANACO</name>
<reference evidence="2 3" key="1">
    <citation type="journal article" date="2016" name="DNA Res.">
        <title>The draft genome of MD-2 pineapple using hybrid error correction of long reads.</title>
        <authorList>
            <person name="Redwan R.M."/>
            <person name="Saidin A."/>
            <person name="Kumar S.V."/>
        </authorList>
    </citation>
    <scope>NUCLEOTIDE SEQUENCE [LARGE SCALE GENOMIC DNA]</scope>
    <source>
        <strain evidence="3">cv. MD2</strain>
        <tissue evidence="2">Leaf</tissue>
    </source>
</reference>
<organism evidence="2 3">
    <name type="scientific">Ananas comosus</name>
    <name type="common">Pineapple</name>
    <name type="synonym">Ananas ananas</name>
    <dbReference type="NCBI Taxonomy" id="4615"/>
    <lineage>
        <taxon>Eukaryota</taxon>
        <taxon>Viridiplantae</taxon>
        <taxon>Streptophyta</taxon>
        <taxon>Embryophyta</taxon>
        <taxon>Tracheophyta</taxon>
        <taxon>Spermatophyta</taxon>
        <taxon>Magnoliopsida</taxon>
        <taxon>Liliopsida</taxon>
        <taxon>Poales</taxon>
        <taxon>Bromeliaceae</taxon>
        <taxon>Bromelioideae</taxon>
        <taxon>Ananas</taxon>
    </lineage>
</organism>
<feature type="region of interest" description="Disordered" evidence="1">
    <location>
        <begin position="112"/>
        <end position="136"/>
    </location>
</feature>
<accession>A0A199UDG6</accession>
<evidence type="ECO:0000256" key="1">
    <source>
        <dbReference type="SAM" id="MobiDB-lite"/>
    </source>
</evidence>
<gene>
    <name evidence="2" type="ORF">ACMD2_01226</name>
</gene>
<evidence type="ECO:0000313" key="3">
    <source>
        <dbReference type="Proteomes" id="UP000092600"/>
    </source>
</evidence>